<feature type="compositionally biased region" description="Polar residues" evidence="1">
    <location>
        <begin position="64"/>
        <end position="74"/>
    </location>
</feature>
<proteinExistence type="predicted"/>
<evidence type="ECO:0000313" key="2">
    <source>
        <dbReference type="EMBL" id="VDK23380.1"/>
    </source>
</evidence>
<sequence>MSRGNTPPRFLHVRDASPRTPKTMSNLCPDMNKTHPLPLFGNRRFKDLESQNDATKWRPLIDANSGTTLTTGRSPSLPLKSPITPVAEKRAMPRPDDPRAKAETRLVQVTTETRTAQYQQIFLP</sequence>
<dbReference type="AlphaFoldDB" id="A0A0R3VW37"/>
<evidence type="ECO:0000256" key="1">
    <source>
        <dbReference type="SAM" id="MobiDB-lite"/>
    </source>
</evidence>
<dbReference type="WBParaSite" id="TASK_0000163101-mRNA-1">
    <property type="protein sequence ID" value="TASK_0000163101-mRNA-1"/>
    <property type="gene ID" value="TASK_0000163101"/>
</dbReference>
<feature type="compositionally biased region" description="Basic and acidic residues" evidence="1">
    <location>
        <begin position="87"/>
        <end position="102"/>
    </location>
</feature>
<feature type="region of interest" description="Disordered" evidence="1">
    <location>
        <begin position="1"/>
        <end position="35"/>
    </location>
</feature>
<dbReference type="EMBL" id="UYRS01000482">
    <property type="protein sequence ID" value="VDK23380.1"/>
    <property type="molecule type" value="Genomic_DNA"/>
</dbReference>
<evidence type="ECO:0000313" key="4">
    <source>
        <dbReference type="WBParaSite" id="TASK_0000163101-mRNA-1"/>
    </source>
</evidence>
<organism evidence="4">
    <name type="scientific">Taenia asiatica</name>
    <name type="common">Asian tapeworm</name>
    <dbReference type="NCBI Taxonomy" id="60517"/>
    <lineage>
        <taxon>Eukaryota</taxon>
        <taxon>Metazoa</taxon>
        <taxon>Spiralia</taxon>
        <taxon>Lophotrochozoa</taxon>
        <taxon>Platyhelminthes</taxon>
        <taxon>Cestoda</taxon>
        <taxon>Eucestoda</taxon>
        <taxon>Cyclophyllidea</taxon>
        <taxon>Taeniidae</taxon>
        <taxon>Taenia</taxon>
    </lineage>
</organism>
<accession>A0A0R3VW37</accession>
<reference evidence="4" key="1">
    <citation type="submission" date="2017-02" db="UniProtKB">
        <authorList>
            <consortium name="WormBaseParasite"/>
        </authorList>
    </citation>
    <scope>IDENTIFICATION</scope>
</reference>
<name>A0A0R3VW37_TAEAS</name>
<dbReference type="Proteomes" id="UP000282613">
    <property type="component" value="Unassembled WGS sequence"/>
</dbReference>
<protein>
    <submittedName>
        <fullName evidence="2 4">Uncharacterized protein</fullName>
    </submittedName>
</protein>
<feature type="region of interest" description="Disordered" evidence="1">
    <location>
        <begin position="57"/>
        <end position="102"/>
    </location>
</feature>
<reference evidence="2 3" key="2">
    <citation type="submission" date="2018-11" db="EMBL/GenBank/DDBJ databases">
        <authorList>
            <consortium name="Pathogen Informatics"/>
        </authorList>
    </citation>
    <scope>NUCLEOTIDE SEQUENCE [LARGE SCALE GENOMIC DNA]</scope>
</reference>
<evidence type="ECO:0000313" key="3">
    <source>
        <dbReference type="Proteomes" id="UP000282613"/>
    </source>
</evidence>
<gene>
    <name evidence="2" type="ORF">TASK_LOCUS1632</name>
</gene>
<keyword evidence="3" id="KW-1185">Reference proteome</keyword>